<evidence type="ECO:0000256" key="2">
    <source>
        <dbReference type="SAM" id="Phobius"/>
    </source>
</evidence>
<organism evidence="4 5">
    <name type="scientific">Trichoderma gamsii</name>
    <dbReference type="NCBI Taxonomy" id="398673"/>
    <lineage>
        <taxon>Eukaryota</taxon>
        <taxon>Fungi</taxon>
        <taxon>Dikarya</taxon>
        <taxon>Ascomycota</taxon>
        <taxon>Pezizomycotina</taxon>
        <taxon>Sordariomycetes</taxon>
        <taxon>Hypocreomycetidae</taxon>
        <taxon>Hypocreales</taxon>
        <taxon>Hypocreaceae</taxon>
        <taxon>Trichoderma</taxon>
    </lineage>
</organism>
<feature type="transmembrane region" description="Helical" evidence="2">
    <location>
        <begin position="112"/>
        <end position="134"/>
    </location>
</feature>
<proteinExistence type="predicted"/>
<name>A0A2K0TIV8_9HYPO</name>
<feature type="domain" description="SMODS and SLOG-associating 2TM effector" evidence="3">
    <location>
        <begin position="95"/>
        <end position="213"/>
    </location>
</feature>
<evidence type="ECO:0000313" key="4">
    <source>
        <dbReference type="EMBL" id="PNP45469.1"/>
    </source>
</evidence>
<dbReference type="PANTHER" id="PTHR38793">
    <property type="entry name" value="SLATT_FUNGAL DOMAIN-CONTAINING PROTEIN-RELATED"/>
    <property type="match status" value="1"/>
</dbReference>
<dbReference type="OrthoDB" id="4893277at2759"/>
<dbReference type="Pfam" id="PF18142">
    <property type="entry name" value="SLATT_fungal"/>
    <property type="match status" value="1"/>
</dbReference>
<evidence type="ECO:0000256" key="1">
    <source>
        <dbReference type="SAM" id="MobiDB-lite"/>
    </source>
</evidence>
<dbReference type="AlphaFoldDB" id="A0A2K0TIV8"/>
<reference evidence="4 5" key="1">
    <citation type="submission" date="2017-02" db="EMBL/GenBank/DDBJ databases">
        <title>Genomes of Trichoderma spp. with biocontrol activity.</title>
        <authorList>
            <person name="Gardiner D."/>
            <person name="Kazan K."/>
            <person name="Vos C."/>
            <person name="Harvey P."/>
        </authorList>
    </citation>
    <scope>NUCLEOTIDE SEQUENCE [LARGE SCALE GENOMIC DNA]</scope>
    <source>
        <strain evidence="4 5">A5MH</strain>
    </source>
</reference>
<keyword evidence="2" id="KW-1133">Transmembrane helix</keyword>
<feature type="transmembrane region" description="Helical" evidence="2">
    <location>
        <begin position="140"/>
        <end position="158"/>
    </location>
</feature>
<gene>
    <name evidence="4" type="ORF">TGAMA5MH_02692</name>
</gene>
<keyword evidence="2" id="KW-0812">Transmembrane</keyword>
<protein>
    <recommendedName>
        <fullName evidence="3">SMODS and SLOG-associating 2TM effector domain-containing protein</fullName>
    </recommendedName>
</protein>
<sequence length="272" mass="29315">MIGRLAQAVRSLDGRDPPPDNTEELGLPPNSEQAAREAANNEKRITITGTDHNALIPTNDKLLAFRSLTGIDTVPALSSTGHARRAAPNIGLYARVVQAEQKAAHNYRIFHGLINFCLGAQMVVGAALTAIGAANGSRHAVTGLGAMNTIMAGILTYLKGSGLPDRYKAHESQWREIREYIEQRERELCLLDCTLDAQEEVAIVEEMYNQAKAELEEKPFGLRAHFGGSHQSQRGTHDSSIRSVVHRAAVKVAQSTDAPVTPTPAPAPASKS</sequence>
<dbReference type="NCBIfam" id="NF033635">
    <property type="entry name" value="SLATT_fungal"/>
    <property type="match status" value="1"/>
</dbReference>
<dbReference type="PANTHER" id="PTHR38793:SF3">
    <property type="entry name" value="SMODS AND SLOG-ASSOCIATING 2TM EFFECTOR DOMAIN-CONTAINING PROTEIN"/>
    <property type="match status" value="1"/>
</dbReference>
<evidence type="ECO:0000313" key="5">
    <source>
        <dbReference type="Proteomes" id="UP000236546"/>
    </source>
</evidence>
<dbReference type="Proteomes" id="UP000236546">
    <property type="component" value="Unassembled WGS sequence"/>
</dbReference>
<dbReference type="InterPro" id="IPR041622">
    <property type="entry name" value="SLATT_fungi"/>
</dbReference>
<dbReference type="EMBL" id="MTYH01000024">
    <property type="protein sequence ID" value="PNP45469.1"/>
    <property type="molecule type" value="Genomic_DNA"/>
</dbReference>
<evidence type="ECO:0000259" key="3">
    <source>
        <dbReference type="Pfam" id="PF18142"/>
    </source>
</evidence>
<feature type="region of interest" description="Disordered" evidence="1">
    <location>
        <begin position="1"/>
        <end position="38"/>
    </location>
</feature>
<accession>A0A2K0TIV8</accession>
<feature type="region of interest" description="Disordered" evidence="1">
    <location>
        <begin position="252"/>
        <end position="272"/>
    </location>
</feature>
<feature type="compositionally biased region" description="Pro residues" evidence="1">
    <location>
        <begin position="261"/>
        <end position="272"/>
    </location>
</feature>
<comment type="caution">
    <text evidence="4">The sequence shown here is derived from an EMBL/GenBank/DDBJ whole genome shotgun (WGS) entry which is preliminary data.</text>
</comment>
<keyword evidence="2" id="KW-0472">Membrane</keyword>